<sequence length="325" mass="36147">MENAGIYDGILGILVPLEIIRVFKEKSIIPERPIIVANFTNEEGFRFKPLMSGSGVLSGDFDIGDVYKDKDSKGKSFKEELEKIGYLGSEENRLDKAHAFIELHQEQGPILDLEKTPIGVVAGILGLTWLTVTLEGRTDNSGPTPMYARKDTLASAAKMIAFAEGFASEISKNAIVTIGKIINEPNDINAVPGLTQFSLDIRDIDIEARIKGVEKLKEKLKEMAKDYRVKITFELEWEMDATIFSSNLNNIVREAIAYHDYPSREIVSGAGHISTNMNNLCPTAMVFVPSINGVSHSPEEKTNWEDIEKSVHILTYIMKKIAEIK</sequence>
<comment type="caution">
    <text evidence="3">The sequence shown here is derived from an EMBL/GenBank/DDBJ whole genome shotgun (WGS) entry which is preliminary data.</text>
</comment>
<evidence type="ECO:0000256" key="1">
    <source>
        <dbReference type="ARBA" id="ARBA00006153"/>
    </source>
</evidence>
<name>A0ABU5C376_9BACI</name>
<evidence type="ECO:0000313" key="4">
    <source>
        <dbReference type="Proteomes" id="UP001281447"/>
    </source>
</evidence>
<protein>
    <submittedName>
        <fullName evidence="3">Hydantoinase/carbamoylase family amidase</fullName>
        <ecNumber evidence="3">3.5.-.-</ecNumber>
    </submittedName>
</protein>
<dbReference type="Gene3D" id="3.30.70.360">
    <property type="match status" value="1"/>
</dbReference>
<dbReference type="InterPro" id="IPR010158">
    <property type="entry name" value="Amidase_Cbmase"/>
</dbReference>
<dbReference type="PANTHER" id="PTHR32494">
    <property type="entry name" value="ALLANTOATE DEIMINASE-RELATED"/>
    <property type="match status" value="1"/>
</dbReference>
<dbReference type="Gene3D" id="3.40.630.10">
    <property type="entry name" value="Zn peptidases"/>
    <property type="match status" value="1"/>
</dbReference>
<gene>
    <name evidence="3" type="ORF">RWE15_04040</name>
</gene>
<dbReference type="SUPFAM" id="SSF53187">
    <property type="entry name" value="Zn-dependent exopeptidases"/>
    <property type="match status" value="1"/>
</dbReference>
<dbReference type="GO" id="GO:0016787">
    <property type="term" value="F:hydrolase activity"/>
    <property type="evidence" value="ECO:0007669"/>
    <property type="project" value="UniProtKB-KW"/>
</dbReference>
<reference evidence="3 4" key="1">
    <citation type="submission" date="2023-10" db="EMBL/GenBank/DDBJ databases">
        <title>Virgibacillus halophilus 5B73C genome.</title>
        <authorList>
            <person name="Miliotis G."/>
            <person name="Sengupta P."/>
            <person name="Hameed A."/>
            <person name="Chuvochina M."/>
            <person name="Mcdonagh F."/>
            <person name="Simpson A.C."/>
            <person name="Singh N.K."/>
            <person name="Rekha P.D."/>
            <person name="Raman K."/>
            <person name="Hugenholtz P."/>
            <person name="Venkateswaran K."/>
        </authorList>
    </citation>
    <scope>NUCLEOTIDE SEQUENCE [LARGE SCALE GENOMIC DNA]</scope>
    <source>
        <strain evidence="3 4">5B73C</strain>
    </source>
</reference>
<dbReference type="PANTHER" id="PTHR32494:SF5">
    <property type="entry name" value="ALLANTOATE AMIDOHYDROLASE"/>
    <property type="match status" value="1"/>
</dbReference>
<dbReference type="SUPFAM" id="SSF55031">
    <property type="entry name" value="Bacterial exopeptidase dimerisation domain"/>
    <property type="match status" value="1"/>
</dbReference>
<dbReference type="NCBIfam" id="TIGR01879">
    <property type="entry name" value="hydantase"/>
    <property type="match status" value="1"/>
</dbReference>
<dbReference type="Pfam" id="PF01546">
    <property type="entry name" value="Peptidase_M20"/>
    <property type="match status" value="1"/>
</dbReference>
<dbReference type="InterPro" id="IPR002933">
    <property type="entry name" value="Peptidase_M20"/>
</dbReference>
<comment type="similarity">
    <text evidence="1">Belongs to the peptidase M20 family.</text>
</comment>
<dbReference type="EC" id="3.5.-.-" evidence="3"/>
<dbReference type="Proteomes" id="UP001281447">
    <property type="component" value="Unassembled WGS sequence"/>
</dbReference>
<evidence type="ECO:0000256" key="2">
    <source>
        <dbReference type="ARBA" id="ARBA00022801"/>
    </source>
</evidence>
<accession>A0ABU5C376</accession>
<dbReference type="InterPro" id="IPR036264">
    <property type="entry name" value="Bact_exopeptidase_dim_dom"/>
</dbReference>
<keyword evidence="2 3" id="KW-0378">Hydrolase</keyword>
<proteinExistence type="inferred from homology"/>
<keyword evidence="4" id="KW-1185">Reference proteome</keyword>
<organism evidence="3 4">
    <name type="scientific">Tigheibacillus halophilus</name>
    <dbReference type="NCBI Taxonomy" id="361280"/>
    <lineage>
        <taxon>Bacteria</taxon>
        <taxon>Bacillati</taxon>
        <taxon>Bacillota</taxon>
        <taxon>Bacilli</taxon>
        <taxon>Bacillales</taxon>
        <taxon>Bacillaceae</taxon>
        <taxon>Tigheibacillus</taxon>
    </lineage>
</organism>
<evidence type="ECO:0000313" key="3">
    <source>
        <dbReference type="EMBL" id="MDY0393770.1"/>
    </source>
</evidence>
<dbReference type="EMBL" id="JAWDIP010000003">
    <property type="protein sequence ID" value="MDY0393770.1"/>
    <property type="molecule type" value="Genomic_DNA"/>
</dbReference>